<dbReference type="NCBIfam" id="TIGR02219">
    <property type="entry name" value="phage_NlpC_fam"/>
    <property type="match status" value="1"/>
</dbReference>
<evidence type="ECO:0000256" key="3">
    <source>
        <dbReference type="ARBA" id="ARBA00022801"/>
    </source>
</evidence>
<evidence type="ECO:0000259" key="5">
    <source>
        <dbReference type="PROSITE" id="PS51935"/>
    </source>
</evidence>
<dbReference type="Proteomes" id="UP000709466">
    <property type="component" value="Unassembled WGS sequence"/>
</dbReference>
<comment type="caution">
    <text evidence="6">The sequence shown here is derived from an EMBL/GenBank/DDBJ whole genome shotgun (WGS) entry which is preliminary data.</text>
</comment>
<comment type="similarity">
    <text evidence="1">Belongs to the peptidase C40 family.</text>
</comment>
<feature type="domain" description="NlpC/P60" evidence="5">
    <location>
        <begin position="1"/>
        <end position="133"/>
    </location>
</feature>
<dbReference type="Gene3D" id="3.90.1720.10">
    <property type="entry name" value="endopeptidase domain like (from Nostoc punctiforme)"/>
    <property type="match status" value="1"/>
</dbReference>
<dbReference type="InterPro" id="IPR038765">
    <property type="entry name" value="Papain-like_cys_pep_sf"/>
</dbReference>
<sequence>MIVAEARRWIGTPYRHQASCLGAGCDCLGLIIGVWQACVGPLPQDIPPYAAGWTGADDLMPALARHLIPKTQADTGDILLFRMKDGQPARHAAIQSATGEDAAFIHSCSGHGVVESRLTPPWARRIAARFAFPKGDI</sequence>
<dbReference type="Pfam" id="PF00877">
    <property type="entry name" value="NLPC_P60"/>
    <property type="match status" value="1"/>
</dbReference>
<evidence type="ECO:0000313" key="7">
    <source>
        <dbReference type="Proteomes" id="UP000709466"/>
    </source>
</evidence>
<reference evidence="6 7" key="1">
    <citation type="submission" date="2020-03" db="EMBL/GenBank/DDBJ databases">
        <title>Bacterial isolates of synthetic phycosphere.</title>
        <authorList>
            <person name="Fu H."/>
            <person name="Moran M.A."/>
        </authorList>
    </citation>
    <scope>NUCLEOTIDE SEQUENCE [LARGE SCALE GENOMIC DNA]</scope>
    <source>
        <strain evidence="6 7">HF1</strain>
    </source>
</reference>
<dbReference type="InterPro" id="IPR000064">
    <property type="entry name" value="NLP_P60_dom"/>
</dbReference>
<evidence type="ECO:0000313" key="6">
    <source>
        <dbReference type="EMBL" id="NIY72674.1"/>
    </source>
</evidence>
<keyword evidence="7" id="KW-1185">Reference proteome</keyword>
<dbReference type="SUPFAM" id="SSF54001">
    <property type="entry name" value="Cysteine proteinases"/>
    <property type="match status" value="1"/>
</dbReference>
<keyword evidence="4" id="KW-0788">Thiol protease</keyword>
<dbReference type="PROSITE" id="PS51935">
    <property type="entry name" value="NLPC_P60"/>
    <property type="match status" value="1"/>
</dbReference>
<protein>
    <submittedName>
        <fullName evidence="6">Peptidase</fullName>
    </submittedName>
</protein>
<name>A0ABX0VX66_9RHOB</name>
<gene>
    <name evidence="6" type="ORF">HCZ30_09525</name>
</gene>
<organism evidence="6 7">
    <name type="scientific">Marivivens donghaensis</name>
    <dbReference type="NCBI Taxonomy" id="1699413"/>
    <lineage>
        <taxon>Bacteria</taxon>
        <taxon>Pseudomonadati</taxon>
        <taxon>Pseudomonadota</taxon>
        <taxon>Alphaproteobacteria</taxon>
        <taxon>Rhodobacterales</taxon>
        <taxon>Paracoccaceae</taxon>
        <taxon>Marivivens group</taxon>
        <taxon>Marivivens</taxon>
    </lineage>
</organism>
<keyword evidence="2" id="KW-0645">Protease</keyword>
<dbReference type="InterPro" id="IPR011929">
    <property type="entry name" value="Phage_pept_NlpC/P60"/>
</dbReference>
<evidence type="ECO:0000256" key="4">
    <source>
        <dbReference type="ARBA" id="ARBA00022807"/>
    </source>
</evidence>
<proteinExistence type="inferred from homology"/>
<dbReference type="EMBL" id="JAATOP010000005">
    <property type="protein sequence ID" value="NIY72674.1"/>
    <property type="molecule type" value="Genomic_DNA"/>
</dbReference>
<keyword evidence="3" id="KW-0378">Hydrolase</keyword>
<evidence type="ECO:0000256" key="2">
    <source>
        <dbReference type="ARBA" id="ARBA00022670"/>
    </source>
</evidence>
<evidence type="ECO:0000256" key="1">
    <source>
        <dbReference type="ARBA" id="ARBA00007074"/>
    </source>
</evidence>
<dbReference type="RefSeq" id="WP_167638051.1">
    <property type="nucleotide sequence ID" value="NZ_JAATOP010000005.1"/>
</dbReference>
<accession>A0ABX0VX66</accession>